<dbReference type="Pfam" id="PF02626">
    <property type="entry name" value="CT_A_B"/>
    <property type="match status" value="1"/>
</dbReference>
<dbReference type="PANTHER" id="PTHR43309:SF3">
    <property type="entry name" value="5-OXOPROLINASE SUBUNIT C"/>
    <property type="match status" value="1"/>
</dbReference>
<evidence type="ECO:0000259" key="4">
    <source>
        <dbReference type="SMART" id="SM00797"/>
    </source>
</evidence>
<keyword evidence="3" id="KW-0067">ATP-binding</keyword>
<evidence type="ECO:0000313" key="5">
    <source>
        <dbReference type="EMBL" id="MFC4267437.1"/>
    </source>
</evidence>
<keyword evidence="1" id="KW-0547">Nucleotide-binding</keyword>
<evidence type="ECO:0000313" key="6">
    <source>
        <dbReference type="Proteomes" id="UP001595826"/>
    </source>
</evidence>
<comment type="caution">
    <text evidence="5">The sequence shown here is derived from an EMBL/GenBank/DDBJ whole genome shotgun (WGS) entry which is preliminary data.</text>
</comment>
<keyword evidence="2" id="KW-0378">Hydrolase</keyword>
<dbReference type="EMBL" id="JBHSCY010000001">
    <property type="protein sequence ID" value="MFC4267437.1"/>
    <property type="molecule type" value="Genomic_DNA"/>
</dbReference>
<evidence type="ECO:0000256" key="1">
    <source>
        <dbReference type="ARBA" id="ARBA00022741"/>
    </source>
</evidence>
<dbReference type="Proteomes" id="UP001595826">
    <property type="component" value="Unassembled WGS sequence"/>
</dbReference>
<dbReference type="Gene3D" id="2.40.100.10">
    <property type="entry name" value="Cyclophilin-like"/>
    <property type="match status" value="1"/>
</dbReference>
<dbReference type="InterPro" id="IPR003778">
    <property type="entry name" value="CT_A_B"/>
</dbReference>
<dbReference type="SMART" id="SM00797">
    <property type="entry name" value="AHS2"/>
    <property type="match status" value="1"/>
</dbReference>
<protein>
    <submittedName>
        <fullName evidence="5">Biotin-dependent carboxyltransferase family protein</fullName>
    </submittedName>
</protein>
<dbReference type="PANTHER" id="PTHR43309">
    <property type="entry name" value="5-OXOPROLINASE SUBUNIT C"/>
    <property type="match status" value="1"/>
</dbReference>
<reference evidence="6" key="1">
    <citation type="journal article" date="2019" name="Int. J. Syst. Evol. Microbiol.">
        <title>The Global Catalogue of Microorganisms (GCM) 10K type strain sequencing project: providing services to taxonomists for standard genome sequencing and annotation.</title>
        <authorList>
            <consortium name="The Broad Institute Genomics Platform"/>
            <consortium name="The Broad Institute Genome Sequencing Center for Infectious Disease"/>
            <person name="Wu L."/>
            <person name="Ma J."/>
        </authorList>
    </citation>
    <scope>NUCLEOTIDE SEQUENCE [LARGE SCALE GENOMIC DNA]</scope>
    <source>
        <strain evidence="6">CECT 8655</strain>
    </source>
</reference>
<sequence>MIKVLKAGFYSTIQDKGRFGFASFGVPFSGVMDAYSADLANSILNNPLTNAVLEITFGGCILKFLNTTTICISGADFSPKLNDKPILLNSKIRVQKDDVLSFGKINIGVRCYLAISGGIDSPIILNSRSQFKYVTFSFKINNGDIIPIKQQPKEFFSSKSSIKIHKEHFSSEILECKVGPEFDWLSTTQKEKLFTDIFTISKNNNRMGYQLNEILNNKLPQLLTSSVLPGTVQLTPSGKLILLTRDCQITGGYPRILQLSENSINRLSQKTTNNVIKFTLKSHLS</sequence>
<accession>A0ABV8R630</accession>
<feature type="domain" description="Carboxyltransferase" evidence="4">
    <location>
        <begin position="23"/>
        <end position="284"/>
    </location>
</feature>
<evidence type="ECO:0000256" key="2">
    <source>
        <dbReference type="ARBA" id="ARBA00022801"/>
    </source>
</evidence>
<proteinExistence type="predicted"/>
<dbReference type="InterPro" id="IPR029000">
    <property type="entry name" value="Cyclophilin-like_dom_sf"/>
</dbReference>
<gene>
    <name evidence="5" type="ORF">ACFOWD_00840</name>
</gene>
<name>A0ABV8R630_9FLAO</name>
<dbReference type="RefSeq" id="WP_377407327.1">
    <property type="nucleotide sequence ID" value="NZ_JBHSCY010000001.1"/>
</dbReference>
<organism evidence="5 6">
    <name type="scientific">Polaribacter marinivivus</name>
    <dbReference type="NCBI Taxonomy" id="1524260"/>
    <lineage>
        <taxon>Bacteria</taxon>
        <taxon>Pseudomonadati</taxon>
        <taxon>Bacteroidota</taxon>
        <taxon>Flavobacteriia</taxon>
        <taxon>Flavobacteriales</taxon>
        <taxon>Flavobacteriaceae</taxon>
    </lineage>
</organism>
<keyword evidence="6" id="KW-1185">Reference proteome</keyword>
<dbReference type="InterPro" id="IPR052708">
    <property type="entry name" value="PxpC"/>
</dbReference>
<evidence type="ECO:0000256" key="3">
    <source>
        <dbReference type="ARBA" id="ARBA00022840"/>
    </source>
</evidence>